<dbReference type="OrthoDB" id="4876528at2759"/>
<keyword evidence="1" id="KW-0732">Signal</keyword>
<dbReference type="AlphaFoldDB" id="A0A2K0TMC2"/>
<evidence type="ECO:0000313" key="3">
    <source>
        <dbReference type="Proteomes" id="UP000236546"/>
    </source>
</evidence>
<dbReference type="EMBL" id="MTYH01000014">
    <property type="protein sequence ID" value="PNP46681.1"/>
    <property type="molecule type" value="Genomic_DNA"/>
</dbReference>
<comment type="caution">
    <text evidence="2">The sequence shown here is derived from an EMBL/GenBank/DDBJ whole genome shotgun (WGS) entry which is preliminary data.</text>
</comment>
<sequence length="141" mass="15144">MRSSVYVQGAAAFFSLLTLGSAAADCYAHDDASIPSFSVSDGRKLQNEIAGNKFDPQLDFPFLIEASHTASFSMGSARACLANTYSWQNTHIDQNDLRFAVQSILDECDRNDGTSKGGKIQVTGDTGLVLDVIVKDVALEC</sequence>
<gene>
    <name evidence="2" type="ORF">TGAMA5MH_01632</name>
</gene>
<protein>
    <recommendedName>
        <fullName evidence="4">Ecp2 effector protein domain-containing protein</fullName>
    </recommendedName>
</protein>
<reference evidence="2 3" key="1">
    <citation type="submission" date="2017-02" db="EMBL/GenBank/DDBJ databases">
        <title>Genomes of Trichoderma spp. with biocontrol activity.</title>
        <authorList>
            <person name="Gardiner D."/>
            <person name="Kazan K."/>
            <person name="Vos C."/>
            <person name="Harvey P."/>
        </authorList>
    </citation>
    <scope>NUCLEOTIDE SEQUENCE [LARGE SCALE GENOMIC DNA]</scope>
    <source>
        <strain evidence="2 3">A5MH</strain>
    </source>
</reference>
<feature type="signal peptide" evidence="1">
    <location>
        <begin position="1"/>
        <end position="28"/>
    </location>
</feature>
<proteinExistence type="predicted"/>
<evidence type="ECO:0008006" key="4">
    <source>
        <dbReference type="Google" id="ProtNLM"/>
    </source>
</evidence>
<evidence type="ECO:0000313" key="2">
    <source>
        <dbReference type="EMBL" id="PNP46681.1"/>
    </source>
</evidence>
<feature type="chain" id="PRO_5014448977" description="Ecp2 effector protein domain-containing protein" evidence="1">
    <location>
        <begin position="29"/>
        <end position="141"/>
    </location>
</feature>
<evidence type="ECO:0000256" key="1">
    <source>
        <dbReference type="SAM" id="SignalP"/>
    </source>
</evidence>
<organism evidence="2 3">
    <name type="scientific">Trichoderma gamsii</name>
    <dbReference type="NCBI Taxonomy" id="398673"/>
    <lineage>
        <taxon>Eukaryota</taxon>
        <taxon>Fungi</taxon>
        <taxon>Dikarya</taxon>
        <taxon>Ascomycota</taxon>
        <taxon>Pezizomycotina</taxon>
        <taxon>Sordariomycetes</taxon>
        <taxon>Hypocreomycetidae</taxon>
        <taxon>Hypocreales</taxon>
        <taxon>Hypocreaceae</taxon>
        <taxon>Trichoderma</taxon>
    </lineage>
</organism>
<name>A0A2K0TMC2_9HYPO</name>
<dbReference type="Proteomes" id="UP000236546">
    <property type="component" value="Unassembled WGS sequence"/>
</dbReference>
<accession>A0A2K0TMC2</accession>